<comment type="caution">
    <text evidence="3">The sequence shown here is derived from an EMBL/GenBank/DDBJ whole genome shotgun (WGS) entry which is preliminary data.</text>
</comment>
<name>A0AAD7CCQ2_MYCRO</name>
<dbReference type="EMBL" id="JARKIE010000402">
    <property type="protein sequence ID" value="KAJ7645306.1"/>
    <property type="molecule type" value="Genomic_DNA"/>
</dbReference>
<accession>A0AAD7CCQ2</accession>
<gene>
    <name evidence="3" type="ORF">B0H17DRAFT_1148497</name>
</gene>
<evidence type="ECO:0000256" key="2">
    <source>
        <dbReference type="SAM" id="Phobius"/>
    </source>
</evidence>
<protein>
    <submittedName>
        <fullName evidence="3">Uncharacterized protein</fullName>
    </submittedName>
</protein>
<feature type="coiled-coil region" evidence="1">
    <location>
        <begin position="273"/>
        <end position="307"/>
    </location>
</feature>
<sequence>MLSDLPPNYTVSDVPSYDHAAVTKAFNALSADDKAKLSAGIARAASDTQAVPHIEGAGTTAAQAIKVINDLFLSLVSTLGGFGDAATQILADCKSLQTTFQTVARSSRDHAVTIAAYADKFDTDTVPFCADKEVTVDDRKKKIKSFIEIHPVHRSLQKGKEHQTAGDKLNTDFADLKKGFATFNGQLIAWAKDREGVDAETIATLQSDILALDKQIGDLDVAIAAVSASLAATLPVTGLLALAFPLAAPFIIAGGCTLAAVEVTALTGLLMGKNSLVNDKKAKKQEILTLQKEVSDIKALRTEAEHENALPTFNDNIDVLQRVWVHVSNDSKLIVSYLDTADENAEYPKYMKSSLDDGVVVYTAMSKYLKAYADGIVV</sequence>
<proteinExistence type="predicted"/>
<dbReference type="Proteomes" id="UP001221757">
    <property type="component" value="Unassembled WGS sequence"/>
</dbReference>
<keyword evidence="2" id="KW-0472">Membrane</keyword>
<feature type="transmembrane region" description="Helical" evidence="2">
    <location>
        <begin position="250"/>
        <end position="271"/>
    </location>
</feature>
<keyword evidence="2" id="KW-1133">Transmembrane helix</keyword>
<keyword evidence="2" id="KW-0812">Transmembrane</keyword>
<keyword evidence="1" id="KW-0175">Coiled coil</keyword>
<evidence type="ECO:0000256" key="1">
    <source>
        <dbReference type="SAM" id="Coils"/>
    </source>
</evidence>
<feature type="transmembrane region" description="Helical" evidence="2">
    <location>
        <begin position="221"/>
        <end position="244"/>
    </location>
</feature>
<organism evidence="3 4">
    <name type="scientific">Mycena rosella</name>
    <name type="common">Pink bonnet</name>
    <name type="synonym">Agaricus rosellus</name>
    <dbReference type="NCBI Taxonomy" id="1033263"/>
    <lineage>
        <taxon>Eukaryota</taxon>
        <taxon>Fungi</taxon>
        <taxon>Dikarya</taxon>
        <taxon>Basidiomycota</taxon>
        <taxon>Agaricomycotina</taxon>
        <taxon>Agaricomycetes</taxon>
        <taxon>Agaricomycetidae</taxon>
        <taxon>Agaricales</taxon>
        <taxon>Marasmiineae</taxon>
        <taxon>Mycenaceae</taxon>
        <taxon>Mycena</taxon>
    </lineage>
</organism>
<reference evidence="3" key="1">
    <citation type="submission" date="2023-03" db="EMBL/GenBank/DDBJ databases">
        <title>Massive genome expansion in bonnet fungi (Mycena s.s.) driven by repeated elements and novel gene families across ecological guilds.</title>
        <authorList>
            <consortium name="Lawrence Berkeley National Laboratory"/>
            <person name="Harder C.B."/>
            <person name="Miyauchi S."/>
            <person name="Viragh M."/>
            <person name="Kuo A."/>
            <person name="Thoen E."/>
            <person name="Andreopoulos B."/>
            <person name="Lu D."/>
            <person name="Skrede I."/>
            <person name="Drula E."/>
            <person name="Henrissat B."/>
            <person name="Morin E."/>
            <person name="Kohler A."/>
            <person name="Barry K."/>
            <person name="LaButti K."/>
            <person name="Morin E."/>
            <person name="Salamov A."/>
            <person name="Lipzen A."/>
            <person name="Mereny Z."/>
            <person name="Hegedus B."/>
            <person name="Baldrian P."/>
            <person name="Stursova M."/>
            <person name="Weitz H."/>
            <person name="Taylor A."/>
            <person name="Grigoriev I.V."/>
            <person name="Nagy L.G."/>
            <person name="Martin F."/>
            <person name="Kauserud H."/>
        </authorList>
    </citation>
    <scope>NUCLEOTIDE SEQUENCE</scope>
    <source>
        <strain evidence="3">CBHHK067</strain>
    </source>
</reference>
<evidence type="ECO:0000313" key="3">
    <source>
        <dbReference type="EMBL" id="KAJ7645306.1"/>
    </source>
</evidence>
<keyword evidence="4" id="KW-1185">Reference proteome</keyword>
<evidence type="ECO:0000313" key="4">
    <source>
        <dbReference type="Proteomes" id="UP001221757"/>
    </source>
</evidence>
<dbReference type="Gene3D" id="1.20.1170.10">
    <property type="match status" value="1"/>
</dbReference>
<dbReference type="AlphaFoldDB" id="A0AAD7CCQ2"/>